<reference evidence="2" key="1">
    <citation type="submission" date="2022-01" db="EMBL/GenBank/DDBJ databases">
        <authorList>
            <person name="Karlyshev A.V."/>
            <person name="Jaspars M."/>
        </authorList>
    </citation>
    <scope>NUCLEOTIDE SEQUENCE</scope>
    <source>
        <strain evidence="2">AGSA3-2</strain>
    </source>
</reference>
<comment type="caution">
    <text evidence="2">The sequence shown here is derived from an EMBL/GenBank/DDBJ whole genome shotgun (WGS) entry which is preliminary data.</text>
</comment>
<evidence type="ECO:0000313" key="3">
    <source>
        <dbReference type="Proteomes" id="UP001107961"/>
    </source>
</evidence>
<dbReference type="GeneID" id="94685847"/>
<sequence length="122" mass="13690">MHLEKISHRVTRDAVHQATREVRQGQLDPALNQWFSDQGLDLGRTLFASLCPFDQHTYTGTLVDPQGRVLEFLVDLDEPDNSSLEDVSDELGPKHPEHPEADPCDRITMALLMQQQGDVGNS</sequence>
<dbReference type="RefSeq" id="WP_022996091.1">
    <property type="nucleotide sequence ID" value="NZ_CBDDTQ010000001.1"/>
</dbReference>
<dbReference type="AlphaFoldDB" id="A0A9Q3W495"/>
<organism evidence="2 3">
    <name type="scientific">Alloalcanivorax xenomutans</name>
    <dbReference type="NCBI Taxonomy" id="1094342"/>
    <lineage>
        <taxon>Bacteria</taxon>
        <taxon>Pseudomonadati</taxon>
        <taxon>Pseudomonadota</taxon>
        <taxon>Gammaproteobacteria</taxon>
        <taxon>Oceanospirillales</taxon>
        <taxon>Alcanivoracaceae</taxon>
        <taxon>Alloalcanivorax</taxon>
    </lineage>
</organism>
<gene>
    <name evidence="2" type="ORF">LZG35_10035</name>
</gene>
<evidence type="ECO:0000256" key="1">
    <source>
        <dbReference type="SAM" id="MobiDB-lite"/>
    </source>
</evidence>
<name>A0A9Q3W495_9GAMM</name>
<keyword evidence="3" id="KW-1185">Reference proteome</keyword>
<feature type="region of interest" description="Disordered" evidence="1">
    <location>
        <begin position="79"/>
        <end position="102"/>
    </location>
</feature>
<protein>
    <submittedName>
        <fullName evidence="2">Uncharacterized protein</fullName>
    </submittedName>
</protein>
<accession>A0A9Q3W495</accession>
<evidence type="ECO:0000313" key="2">
    <source>
        <dbReference type="EMBL" id="MCE7508976.1"/>
    </source>
</evidence>
<dbReference type="EMBL" id="JAJVKT010000010">
    <property type="protein sequence ID" value="MCE7508976.1"/>
    <property type="molecule type" value="Genomic_DNA"/>
</dbReference>
<feature type="compositionally biased region" description="Basic and acidic residues" evidence="1">
    <location>
        <begin position="91"/>
        <end position="102"/>
    </location>
</feature>
<dbReference type="Proteomes" id="UP001107961">
    <property type="component" value="Unassembled WGS sequence"/>
</dbReference>
<dbReference type="KEGG" id="axe:P40_05340"/>
<proteinExistence type="predicted"/>